<dbReference type="InterPro" id="IPR005546">
    <property type="entry name" value="Autotransporte_beta"/>
</dbReference>
<reference evidence="2" key="2">
    <citation type="submission" date="2021-04" db="EMBL/GenBank/DDBJ databases">
        <authorList>
            <person name="Gilroy R."/>
        </authorList>
    </citation>
    <scope>NUCLEOTIDE SEQUENCE</scope>
    <source>
        <strain evidence="2">14975</strain>
    </source>
</reference>
<comment type="caution">
    <text evidence="2">The sequence shown here is derived from an EMBL/GenBank/DDBJ whole genome shotgun (WGS) entry which is preliminary data.</text>
</comment>
<organism evidence="2 3">
    <name type="scientific">Candidatus Akkermansia intestinigallinarum</name>
    <dbReference type="NCBI Taxonomy" id="2838431"/>
    <lineage>
        <taxon>Bacteria</taxon>
        <taxon>Pseudomonadati</taxon>
        <taxon>Verrucomicrobiota</taxon>
        <taxon>Verrucomicrobiia</taxon>
        <taxon>Verrucomicrobiales</taxon>
        <taxon>Akkermansiaceae</taxon>
        <taxon>Akkermansia</taxon>
    </lineage>
</organism>
<dbReference type="InterPro" id="IPR036709">
    <property type="entry name" value="Autotransporte_beta_dom_sf"/>
</dbReference>
<dbReference type="EMBL" id="DXFQ01000172">
    <property type="protein sequence ID" value="HIX20721.1"/>
    <property type="molecule type" value="Genomic_DNA"/>
</dbReference>
<accession>A0A9D2AIQ2</accession>
<feature type="non-terminal residue" evidence="2">
    <location>
        <position position="1"/>
    </location>
</feature>
<dbReference type="PROSITE" id="PS51208">
    <property type="entry name" value="AUTOTRANSPORTER"/>
    <property type="match status" value="1"/>
</dbReference>
<proteinExistence type="predicted"/>
<reference evidence="2" key="1">
    <citation type="journal article" date="2021" name="PeerJ">
        <title>Extensive microbial diversity within the chicken gut microbiome revealed by metagenomics and culture.</title>
        <authorList>
            <person name="Gilroy R."/>
            <person name="Ravi A."/>
            <person name="Getino M."/>
            <person name="Pursley I."/>
            <person name="Horton D.L."/>
            <person name="Alikhan N.F."/>
            <person name="Baker D."/>
            <person name="Gharbi K."/>
            <person name="Hall N."/>
            <person name="Watson M."/>
            <person name="Adriaenssens E.M."/>
            <person name="Foster-Nyarko E."/>
            <person name="Jarju S."/>
            <person name="Secka A."/>
            <person name="Antonio M."/>
            <person name="Oren A."/>
            <person name="Chaudhuri R.R."/>
            <person name="La Ragione R."/>
            <person name="Hildebrand F."/>
            <person name="Pallen M.J."/>
        </authorList>
    </citation>
    <scope>NUCLEOTIDE SEQUENCE</scope>
    <source>
        <strain evidence="2">14975</strain>
    </source>
</reference>
<protein>
    <submittedName>
        <fullName evidence="2">Autotransporter outer membrane beta-barrel domain-containing protein</fullName>
    </submittedName>
</protein>
<dbReference type="AlphaFoldDB" id="A0A9D2AIQ2"/>
<dbReference type="SUPFAM" id="SSF103515">
    <property type="entry name" value="Autotransporter"/>
    <property type="match status" value="1"/>
</dbReference>
<dbReference type="Gene3D" id="2.40.128.130">
    <property type="entry name" value="Autotransporter beta-domain"/>
    <property type="match status" value="1"/>
</dbReference>
<evidence type="ECO:0000313" key="2">
    <source>
        <dbReference type="EMBL" id="HIX20721.1"/>
    </source>
</evidence>
<sequence>IDVKSGGLLKGSGIAASATVSGNLQVGNAQGYQEYGSLDLQTGAHLTFTVDGERAADLLDHDEGTYSNICVTEPGQLTVSADVTADVVFTENAVLGSLAHGDMALSLITTQQGDGAVQDVTTSVSIDYTPDGAFAPFITLSDRDGTLFASLNKGAVVAEMQPIQSDFANTLWASTMVVNSFIKQAALQRDVALVENGEILTGVSLWASALGQFNNLTGADGFSYDGGGYAAGVDVALNRYFRAGIAFAQGFGQFAGDSRATKIDQTSIMTGAYAGYSRTVGKWIFDLTGYAAFGVTDNDSNSAWGGITTGHADWNNDTYTAGLLVDISYRYSRQASIGITTGLDYVYGSMNSFTERYDSGLSQRITHGSMQAWRIPFGVTWKGVCELGGSQYLFPHLTVGYIGDVARHNPHVRAEALGREFRTHGCDLGRHGLWLNVGATWRVSDQWSVNARYDLEVRNGQTAQSVNVGVRYNF</sequence>
<feature type="domain" description="Autotransporter" evidence="1">
    <location>
        <begin position="198"/>
        <end position="474"/>
    </location>
</feature>
<dbReference type="Proteomes" id="UP000823964">
    <property type="component" value="Unassembled WGS sequence"/>
</dbReference>
<dbReference type="Pfam" id="PF03797">
    <property type="entry name" value="Autotransporter"/>
    <property type="match status" value="1"/>
</dbReference>
<name>A0A9D2AIQ2_9BACT</name>
<dbReference type="SMART" id="SM00869">
    <property type="entry name" value="Autotransporter"/>
    <property type="match status" value="1"/>
</dbReference>
<evidence type="ECO:0000259" key="1">
    <source>
        <dbReference type="PROSITE" id="PS51208"/>
    </source>
</evidence>
<gene>
    <name evidence="2" type="ORF">H9862_08995</name>
</gene>
<evidence type="ECO:0000313" key="3">
    <source>
        <dbReference type="Proteomes" id="UP000823964"/>
    </source>
</evidence>